<evidence type="ECO:0000256" key="7">
    <source>
        <dbReference type="ARBA" id="ARBA00022705"/>
    </source>
</evidence>
<dbReference type="GO" id="GO:0003887">
    <property type="term" value="F:DNA-directed DNA polymerase activity"/>
    <property type="evidence" value="ECO:0007669"/>
    <property type="project" value="UniProtKB-UniRule"/>
</dbReference>
<keyword evidence="5 17" id="KW-0808">Transferase</keyword>
<proteinExistence type="inferred from homology"/>
<keyword evidence="13 17" id="KW-0238">DNA-binding</keyword>
<evidence type="ECO:0000256" key="8">
    <source>
        <dbReference type="ARBA" id="ARBA00022722"/>
    </source>
</evidence>
<dbReference type="PRINTS" id="PR00868">
    <property type="entry name" value="DNAPOLI"/>
</dbReference>
<dbReference type="EMBL" id="CP012669">
    <property type="protein sequence ID" value="ALE18059.1"/>
    <property type="molecule type" value="Genomic_DNA"/>
</dbReference>
<evidence type="ECO:0000259" key="21">
    <source>
        <dbReference type="SMART" id="SM00482"/>
    </source>
</evidence>
<feature type="compositionally biased region" description="Polar residues" evidence="18">
    <location>
        <begin position="304"/>
        <end position="314"/>
    </location>
</feature>
<dbReference type="RefSeq" id="WP_061927397.1">
    <property type="nucleotide sequence ID" value="NZ_CP012669.1"/>
</dbReference>
<dbReference type="OrthoDB" id="9806424at2"/>
<dbReference type="EC" id="2.7.7.7" evidence="3 16"/>
<dbReference type="GO" id="GO:0008409">
    <property type="term" value="F:5'-3' exonuclease activity"/>
    <property type="evidence" value="ECO:0007669"/>
    <property type="project" value="UniProtKB-UniRule"/>
</dbReference>
<dbReference type="InterPro" id="IPR008918">
    <property type="entry name" value="HhH2"/>
</dbReference>
<dbReference type="Gene3D" id="1.20.1060.10">
    <property type="entry name" value="Taq DNA Polymerase, Chain T, domain 4"/>
    <property type="match status" value="1"/>
</dbReference>
<dbReference type="SUPFAM" id="SSF88723">
    <property type="entry name" value="PIN domain-like"/>
    <property type="match status" value="1"/>
</dbReference>
<accession>A0A0M4LXQ7</accession>
<dbReference type="GO" id="GO:0003677">
    <property type="term" value="F:DNA binding"/>
    <property type="evidence" value="ECO:0007669"/>
    <property type="project" value="UniProtKB-UniRule"/>
</dbReference>
<evidence type="ECO:0000256" key="13">
    <source>
        <dbReference type="ARBA" id="ARBA00023125"/>
    </source>
</evidence>
<dbReference type="SMART" id="SM00482">
    <property type="entry name" value="POLAc"/>
    <property type="match status" value="1"/>
</dbReference>
<dbReference type="NCBIfam" id="NF004397">
    <property type="entry name" value="PRK05755.1"/>
    <property type="match status" value="1"/>
</dbReference>
<evidence type="ECO:0000256" key="15">
    <source>
        <dbReference type="ARBA" id="ARBA00049244"/>
    </source>
</evidence>
<dbReference type="InterPro" id="IPR036279">
    <property type="entry name" value="5-3_exonuclease_C_sf"/>
</dbReference>
<sequence>MAQQQHLYLVDGSSYIFRAYHRLPPLTDPEGTPVGAVYGYTTMLWKLADDLDKAEGPTHLAVILDKDSQSFRNEIYPEYKANRPEPPEDLRPQFPLIRDATRAFSLPCIEEQGLEADDLIASYARAAQREGWNVTIVSSDKDLMQLVGEVDGPNGPARIDMLDTMKSQRIYIPEVEEKFGVAPELVGDVLALMGDSVDNIPGIYGIGPKTASKLIAEHGSLTAALDQAPEMKTSKLKERLIEGRGDAELSRILVTLKEDCELPEPLDDFKLDGVPPEPLAAFLEKHGFTSLLRRLDAGKGSPDRPNNLNPVKQETASDKGAPEGNRQPMPEMPAVDRSAYETVQTIERLEHWVARAHASQQVAVDTETTSLDCMVCDLVGVSLALGPNDACYIPLGHGGSDMFAERPEQIEMSVALAVLKPLLENDAVVKIFQNGKYDLNVLARNGIEVSPIEDTMIISFDLDAGRSQDGIGGGHGMDELSERHLGHTCLSFKDICGTGKKQIPFAEVPLDKATEYAAEDADVTWRLFQHLKPRLAIEGGTKIYERVDRPLIPVVASMEREGIKVDRARLAKLSEEFATETARLEKEIHQLAGEEFTVGSPKQLGDILFDKLGYKGGRKGKSGQYSTDQSVLEKLSGEGADIAKLVLEWRHLAKLKSTYTDALQAQINPDTGRVHTSYSLVGAQTGRLSSTDPNLQNIPIRTAIGRQIREAFVPEAGNVLLAADYSQIELRLAAHMADVETLKEAFAAGEDIHSRTATEMFGEVTRDTRARAKTINFAILYGISRWGLAGRLEVEPDEAQAMIDTYFQRFPGIQRYIMETLETVRERGYSETLFGRKTWFPRINSKNQAERQGSERAAINAPIQGTSADIIKRAMARMMPALEDAGLGRVRMLLQVHDELVFELPEEDVEAASPIIEKVMAEAARPAVELSVPLGVEIGTGASWDAAH</sequence>
<dbReference type="SUPFAM" id="SSF47807">
    <property type="entry name" value="5' to 3' exonuclease, C-terminal subdomain"/>
    <property type="match status" value="1"/>
</dbReference>
<gene>
    <name evidence="17" type="primary">polA</name>
    <name evidence="22" type="ORF">AMC99_02788</name>
</gene>
<dbReference type="InterPro" id="IPR036397">
    <property type="entry name" value="RNaseH_sf"/>
</dbReference>
<keyword evidence="6 17" id="KW-0548">Nucleotidyltransferase</keyword>
<dbReference type="CDD" id="cd08637">
    <property type="entry name" value="DNA_pol_A_pol_I_C"/>
    <property type="match status" value="1"/>
</dbReference>
<dbReference type="PANTHER" id="PTHR10133">
    <property type="entry name" value="DNA POLYMERASE I"/>
    <property type="match status" value="1"/>
</dbReference>
<dbReference type="InterPro" id="IPR020046">
    <property type="entry name" value="5-3_exonucl_a-hlix_arch_N"/>
</dbReference>
<evidence type="ECO:0000256" key="10">
    <source>
        <dbReference type="ARBA" id="ARBA00022801"/>
    </source>
</evidence>
<dbReference type="SUPFAM" id="SSF56672">
    <property type="entry name" value="DNA/RNA polymerases"/>
    <property type="match status" value="1"/>
</dbReference>
<dbReference type="FunFam" id="1.10.150.20:FF:000002">
    <property type="entry name" value="DNA polymerase I"/>
    <property type="match status" value="1"/>
</dbReference>
<evidence type="ECO:0000259" key="19">
    <source>
        <dbReference type="SMART" id="SM00474"/>
    </source>
</evidence>
<keyword evidence="7 17" id="KW-0235">DNA replication</keyword>
<evidence type="ECO:0000256" key="17">
    <source>
        <dbReference type="RuleBase" id="RU004460"/>
    </source>
</evidence>
<dbReference type="InterPro" id="IPR002421">
    <property type="entry name" value="5-3_exonuclease"/>
</dbReference>
<keyword evidence="8" id="KW-0540">Nuclease</keyword>
<dbReference type="InterPro" id="IPR029060">
    <property type="entry name" value="PIN-like_dom_sf"/>
</dbReference>
<evidence type="ECO:0000256" key="18">
    <source>
        <dbReference type="SAM" id="MobiDB-lite"/>
    </source>
</evidence>
<evidence type="ECO:0000256" key="5">
    <source>
        <dbReference type="ARBA" id="ARBA00022679"/>
    </source>
</evidence>
<dbReference type="InterPro" id="IPR018320">
    <property type="entry name" value="DNA_polymerase_1"/>
</dbReference>
<dbReference type="CDD" id="cd06139">
    <property type="entry name" value="DNA_polA_I_Ecoli_like_exo"/>
    <property type="match status" value="1"/>
</dbReference>
<evidence type="ECO:0000256" key="2">
    <source>
        <dbReference type="ARBA" id="ARBA00011541"/>
    </source>
</evidence>
<dbReference type="Pfam" id="PF02739">
    <property type="entry name" value="5_3_exonuc_N"/>
    <property type="match status" value="1"/>
</dbReference>
<evidence type="ECO:0000256" key="1">
    <source>
        <dbReference type="ARBA" id="ARBA00007705"/>
    </source>
</evidence>
<dbReference type="Pfam" id="PF01367">
    <property type="entry name" value="5_3_exonuc"/>
    <property type="match status" value="1"/>
</dbReference>
<dbReference type="SUPFAM" id="SSF53098">
    <property type="entry name" value="Ribonuclease H-like"/>
    <property type="match status" value="1"/>
</dbReference>
<dbReference type="STRING" id="361183.AMC99_02788"/>
<dbReference type="InterPro" id="IPR043502">
    <property type="entry name" value="DNA/RNA_pol_sf"/>
</dbReference>
<dbReference type="SMART" id="SM00474">
    <property type="entry name" value="35EXOc"/>
    <property type="match status" value="1"/>
</dbReference>
<dbReference type="Proteomes" id="UP000057938">
    <property type="component" value="Chromosome"/>
</dbReference>
<feature type="domain" description="5'-3' exonuclease" evidence="20">
    <location>
        <begin position="5"/>
        <end position="272"/>
    </location>
</feature>
<dbReference type="InterPro" id="IPR002562">
    <property type="entry name" value="3'-5'_exonuclease_dom"/>
</dbReference>
<feature type="region of interest" description="Disordered" evidence="18">
    <location>
        <begin position="295"/>
        <end position="333"/>
    </location>
</feature>
<evidence type="ECO:0000256" key="14">
    <source>
        <dbReference type="ARBA" id="ARBA00023204"/>
    </source>
</evidence>
<dbReference type="PROSITE" id="PS00447">
    <property type="entry name" value="DNA_POLYMERASE_A"/>
    <property type="match status" value="1"/>
</dbReference>
<evidence type="ECO:0000256" key="3">
    <source>
        <dbReference type="ARBA" id="ARBA00012417"/>
    </source>
</evidence>
<dbReference type="InterPro" id="IPR001098">
    <property type="entry name" value="DNA-dir_DNA_pol_A_palm_dom"/>
</dbReference>
<dbReference type="FunFam" id="1.10.150.20:FF:000003">
    <property type="entry name" value="DNA polymerase I"/>
    <property type="match status" value="1"/>
</dbReference>
<dbReference type="InterPro" id="IPR002298">
    <property type="entry name" value="DNA_polymerase_A"/>
</dbReference>
<dbReference type="GO" id="GO:0008408">
    <property type="term" value="F:3'-5' exonuclease activity"/>
    <property type="evidence" value="ECO:0007669"/>
    <property type="project" value="UniProtKB-UniRule"/>
</dbReference>
<evidence type="ECO:0000259" key="20">
    <source>
        <dbReference type="SMART" id="SM00475"/>
    </source>
</evidence>
<evidence type="ECO:0000256" key="4">
    <source>
        <dbReference type="ARBA" id="ARBA00020311"/>
    </source>
</evidence>
<dbReference type="CDD" id="cd09898">
    <property type="entry name" value="H3TH_53EXO"/>
    <property type="match status" value="1"/>
</dbReference>
<comment type="similarity">
    <text evidence="1 17">Belongs to the DNA polymerase type-A family.</text>
</comment>
<dbReference type="InterPro" id="IPR012337">
    <property type="entry name" value="RNaseH-like_sf"/>
</dbReference>
<evidence type="ECO:0000313" key="22">
    <source>
        <dbReference type="EMBL" id="ALE18059.1"/>
    </source>
</evidence>
<comment type="function">
    <text evidence="17">In addition to polymerase activity, this DNA polymerase exhibits 3'-5' and 5'-3' exonuclease activity.</text>
</comment>
<dbReference type="KEGG" id="aep:AMC99_02788"/>
<dbReference type="CDD" id="cd09859">
    <property type="entry name" value="PIN_53EXO"/>
    <property type="match status" value="1"/>
</dbReference>
<evidence type="ECO:0000256" key="16">
    <source>
        <dbReference type="NCBIfam" id="TIGR00593"/>
    </source>
</evidence>
<dbReference type="Gene3D" id="1.10.150.20">
    <property type="entry name" value="5' to 3' exonuclease, C-terminal subdomain"/>
    <property type="match status" value="2"/>
</dbReference>
<dbReference type="Gene3D" id="3.40.50.1010">
    <property type="entry name" value="5'-nuclease"/>
    <property type="match status" value="1"/>
</dbReference>
<dbReference type="PATRIC" id="fig|361183.4.peg.2741"/>
<evidence type="ECO:0000256" key="9">
    <source>
        <dbReference type="ARBA" id="ARBA00022763"/>
    </source>
</evidence>
<feature type="domain" description="DNA-directed DNA polymerase family A palm" evidence="21">
    <location>
        <begin position="705"/>
        <end position="908"/>
    </location>
</feature>
<keyword evidence="10 17" id="KW-0378">Hydrolase</keyword>
<keyword evidence="9 17" id="KW-0227">DNA damage</keyword>
<keyword evidence="12 17" id="KW-0239">DNA-directed DNA polymerase</keyword>
<comment type="catalytic activity">
    <reaction evidence="15 17">
        <text>DNA(n) + a 2'-deoxyribonucleoside 5'-triphosphate = DNA(n+1) + diphosphate</text>
        <dbReference type="Rhea" id="RHEA:22508"/>
        <dbReference type="Rhea" id="RHEA-COMP:17339"/>
        <dbReference type="Rhea" id="RHEA-COMP:17340"/>
        <dbReference type="ChEBI" id="CHEBI:33019"/>
        <dbReference type="ChEBI" id="CHEBI:61560"/>
        <dbReference type="ChEBI" id="CHEBI:173112"/>
        <dbReference type="EC" id="2.7.7.7"/>
    </reaction>
</comment>
<comment type="subunit">
    <text evidence="2">Single-chain monomer with multiple functions.</text>
</comment>
<dbReference type="AlphaFoldDB" id="A0A0M4LXQ7"/>
<evidence type="ECO:0000313" key="23">
    <source>
        <dbReference type="Proteomes" id="UP000057938"/>
    </source>
</evidence>
<dbReference type="Gene3D" id="3.30.70.370">
    <property type="match status" value="1"/>
</dbReference>
<dbReference type="Pfam" id="PF00476">
    <property type="entry name" value="DNA_pol_A"/>
    <property type="match status" value="1"/>
</dbReference>
<dbReference type="GO" id="GO:0006261">
    <property type="term" value="P:DNA-templated DNA replication"/>
    <property type="evidence" value="ECO:0007669"/>
    <property type="project" value="UniProtKB-UniRule"/>
</dbReference>
<dbReference type="InterPro" id="IPR019760">
    <property type="entry name" value="DNA-dir_DNA_pol_A_CS"/>
</dbReference>
<protein>
    <recommendedName>
        <fullName evidence="4 16">DNA polymerase I</fullName>
        <ecNumber evidence="3 16">2.7.7.7</ecNumber>
    </recommendedName>
</protein>
<dbReference type="PANTHER" id="PTHR10133:SF27">
    <property type="entry name" value="DNA POLYMERASE NU"/>
    <property type="match status" value="1"/>
</dbReference>
<keyword evidence="23" id="KW-1185">Reference proteome</keyword>
<name>A0A0M4LXQ7_9SPHN</name>
<dbReference type="SMART" id="SM00279">
    <property type="entry name" value="HhH2"/>
    <property type="match status" value="1"/>
</dbReference>
<dbReference type="NCBIfam" id="TIGR00593">
    <property type="entry name" value="pola"/>
    <property type="match status" value="1"/>
</dbReference>
<dbReference type="FunFam" id="1.20.1060.10:FF:000001">
    <property type="entry name" value="DNA polymerase I"/>
    <property type="match status" value="1"/>
</dbReference>
<evidence type="ECO:0000256" key="11">
    <source>
        <dbReference type="ARBA" id="ARBA00022839"/>
    </source>
</evidence>
<dbReference type="SMART" id="SM00475">
    <property type="entry name" value="53EXOc"/>
    <property type="match status" value="1"/>
</dbReference>
<feature type="domain" description="3'-5' exonuclease" evidence="19">
    <location>
        <begin position="340"/>
        <end position="536"/>
    </location>
</feature>
<evidence type="ECO:0000256" key="6">
    <source>
        <dbReference type="ARBA" id="ARBA00022695"/>
    </source>
</evidence>
<dbReference type="GO" id="GO:0006302">
    <property type="term" value="P:double-strand break repair"/>
    <property type="evidence" value="ECO:0007669"/>
    <property type="project" value="TreeGrafter"/>
</dbReference>
<keyword evidence="14 17" id="KW-0234">DNA repair</keyword>
<dbReference type="Gene3D" id="3.30.420.10">
    <property type="entry name" value="Ribonuclease H-like superfamily/Ribonuclease H"/>
    <property type="match status" value="1"/>
</dbReference>
<reference evidence="22 23" key="1">
    <citation type="submission" date="2015-09" db="EMBL/GenBank/DDBJ databases">
        <title>Complete genome sequence of a benzo[a]pyrene-degrading bacterium Altererythrobacter epoxidivorans CGMCC 1.7731T.</title>
        <authorList>
            <person name="Li Z."/>
            <person name="Cheng H."/>
            <person name="Huo Y."/>
            <person name="Xu X."/>
        </authorList>
    </citation>
    <scope>NUCLEOTIDE SEQUENCE [LARGE SCALE GENOMIC DNA]</scope>
    <source>
        <strain evidence="22 23">CGMCC 1.7731</strain>
    </source>
</reference>
<dbReference type="Pfam" id="PF01612">
    <property type="entry name" value="DNA_pol_A_exo1"/>
    <property type="match status" value="1"/>
</dbReference>
<keyword evidence="11 17" id="KW-0269">Exonuclease</keyword>
<organism evidence="22 23">
    <name type="scientific">Altererythrobacter epoxidivorans</name>
    <dbReference type="NCBI Taxonomy" id="361183"/>
    <lineage>
        <taxon>Bacteria</taxon>
        <taxon>Pseudomonadati</taxon>
        <taxon>Pseudomonadota</taxon>
        <taxon>Alphaproteobacteria</taxon>
        <taxon>Sphingomonadales</taxon>
        <taxon>Erythrobacteraceae</taxon>
        <taxon>Altererythrobacter</taxon>
    </lineage>
</organism>
<evidence type="ECO:0000256" key="12">
    <source>
        <dbReference type="ARBA" id="ARBA00022932"/>
    </source>
</evidence>
<dbReference type="InterPro" id="IPR020045">
    <property type="entry name" value="DNA_polI_H3TH"/>
</dbReference>